<reference evidence="7 8" key="1">
    <citation type="submission" date="2023-04" db="EMBL/GenBank/DDBJ databases">
        <title>Funneling lignin-derived compounds into biodiesel using alkali-halophilic Citricoccus sp. P2.</title>
        <authorList>
            <person name="Luo C.-B."/>
        </authorList>
    </citation>
    <scope>NUCLEOTIDE SEQUENCE [LARGE SCALE GENOMIC DNA]</scope>
    <source>
        <strain evidence="7 8">P2</strain>
    </source>
</reference>
<proteinExistence type="predicted"/>
<dbReference type="InterPro" id="IPR027785">
    <property type="entry name" value="UvrD-like_helicase_C"/>
</dbReference>
<sequence length="765" mass="83677">MTGADSAVRDRYQAELAAEQDYVATLYVRLDQLRDEKRMQLSQVRRSGLQGSLQNQSERDAFATLYEDRLAQLSAVEDRLAFGRLDLDDDQTRYVGRIGLTDEEQQRLLVDWRAPEAASFYQATAFQRQSVRRRRHLLMSGRSVVGLEDDVLSETDADSYSTVSAALLSAVTARRTGQMGDIVATIQSEQDAIIRADLPGVHVVQGGPGTGKTAVALHRAAYLLYTHRERLASAGVLLVGPSQAFMNYIDQVLPSLGETGVVMSSLARLMPGIDAVPETSRRAAAIKGRLDMAEVIADAVADRQRLIAAKRRVTVEGTTLTVRPGQIRRARDKARATGKPHNQARATFVKIMVKKLAEQMEEILQDGSGGKNQADRSYLLEEVRQSREVRILLNLCWMPMTPEKLVSDLFSKPEFLARLAPQLSDDERQLLLRDPDAPMTESDVPLLDEAAELLGEYDVARAAQAGAEKRQRERDVENARAALDNVQQVLEDIGVGGSLDAETVADAQAVTPERRSAAERARSDRTWTFGHVVVDEAQELSPMQWRLLMRRCPMRSFTIVGDMAQASSAANNSSWGQILAPFVGERYTLNELTVNYRTPEKITSLATDVARGAGMTIATPEALRAGEHDPVVRTIAAPDLAEAVVEGIQTDGALSPGGLIGVIASTASYAAIHEKLAAVMPERLWTGGMARADRDVALVTAHQAKGLEYDAVILVEPHEMIDDADGVIGDLYVAMTRATQTLRVLASCPPAELPRGLRAVVIEED</sequence>
<feature type="binding site" evidence="5">
    <location>
        <begin position="206"/>
        <end position="213"/>
    </location>
    <ligand>
        <name>ATP</name>
        <dbReference type="ChEBI" id="CHEBI:30616"/>
    </ligand>
</feature>
<dbReference type="PANTHER" id="PTHR11070:SF45">
    <property type="entry name" value="DNA 3'-5' HELICASE"/>
    <property type="match status" value="1"/>
</dbReference>
<dbReference type="Pfam" id="PF13538">
    <property type="entry name" value="UvrD_C_2"/>
    <property type="match status" value="1"/>
</dbReference>
<keyword evidence="3 5" id="KW-0347">Helicase</keyword>
<keyword evidence="1 5" id="KW-0547">Nucleotide-binding</keyword>
<evidence type="ECO:0000256" key="4">
    <source>
        <dbReference type="ARBA" id="ARBA00022840"/>
    </source>
</evidence>
<dbReference type="InterPro" id="IPR027417">
    <property type="entry name" value="P-loop_NTPase"/>
</dbReference>
<evidence type="ECO:0000256" key="1">
    <source>
        <dbReference type="ARBA" id="ARBA00022741"/>
    </source>
</evidence>
<dbReference type="PANTHER" id="PTHR11070">
    <property type="entry name" value="UVRD / RECB / PCRA DNA HELICASE FAMILY MEMBER"/>
    <property type="match status" value="1"/>
</dbReference>
<dbReference type="PROSITE" id="PS51198">
    <property type="entry name" value="UVRD_HELICASE_ATP_BIND"/>
    <property type="match status" value="1"/>
</dbReference>
<evidence type="ECO:0000256" key="5">
    <source>
        <dbReference type="PROSITE-ProRule" id="PRU00560"/>
    </source>
</evidence>
<protein>
    <submittedName>
        <fullName evidence="7">AAA family ATPase</fullName>
    </submittedName>
</protein>
<evidence type="ECO:0000313" key="8">
    <source>
        <dbReference type="Proteomes" id="UP001219037"/>
    </source>
</evidence>
<dbReference type="InterPro" id="IPR000212">
    <property type="entry name" value="DNA_helicase_UvrD/REP"/>
</dbReference>
<feature type="domain" description="UvrD-like helicase ATP-binding" evidence="6">
    <location>
        <begin position="185"/>
        <end position="599"/>
    </location>
</feature>
<evidence type="ECO:0000259" key="6">
    <source>
        <dbReference type="PROSITE" id="PS51198"/>
    </source>
</evidence>
<organism evidence="7 8">
    <name type="scientific">Citricoccus muralis</name>
    <dbReference type="NCBI Taxonomy" id="169134"/>
    <lineage>
        <taxon>Bacteria</taxon>
        <taxon>Bacillati</taxon>
        <taxon>Actinomycetota</taxon>
        <taxon>Actinomycetes</taxon>
        <taxon>Micrococcales</taxon>
        <taxon>Micrococcaceae</taxon>
        <taxon>Citricoccus</taxon>
    </lineage>
</organism>
<dbReference type="EMBL" id="CP121252">
    <property type="protein sequence ID" value="WFP15594.1"/>
    <property type="molecule type" value="Genomic_DNA"/>
</dbReference>
<accession>A0ABY8H3A0</accession>
<evidence type="ECO:0000256" key="3">
    <source>
        <dbReference type="ARBA" id="ARBA00022806"/>
    </source>
</evidence>
<name>A0ABY8H3A0_9MICC</name>
<gene>
    <name evidence="7" type="ORF">P8192_09280</name>
</gene>
<keyword evidence="8" id="KW-1185">Reference proteome</keyword>
<keyword evidence="4 5" id="KW-0067">ATP-binding</keyword>
<evidence type="ECO:0000256" key="2">
    <source>
        <dbReference type="ARBA" id="ARBA00022801"/>
    </source>
</evidence>
<dbReference type="RefSeq" id="WP_278156474.1">
    <property type="nucleotide sequence ID" value="NZ_CP121252.1"/>
</dbReference>
<dbReference type="SUPFAM" id="SSF52540">
    <property type="entry name" value="P-loop containing nucleoside triphosphate hydrolases"/>
    <property type="match status" value="1"/>
</dbReference>
<evidence type="ECO:0000313" key="7">
    <source>
        <dbReference type="EMBL" id="WFP15594.1"/>
    </source>
</evidence>
<dbReference type="Proteomes" id="UP001219037">
    <property type="component" value="Chromosome"/>
</dbReference>
<dbReference type="Gene3D" id="3.40.50.300">
    <property type="entry name" value="P-loop containing nucleotide triphosphate hydrolases"/>
    <property type="match status" value="2"/>
</dbReference>
<keyword evidence="2 5" id="KW-0378">Hydrolase</keyword>
<dbReference type="InterPro" id="IPR014016">
    <property type="entry name" value="UvrD-like_ATP-bd"/>
</dbReference>